<organism evidence="1 2">
    <name type="scientific">Paenibacillus ginsengarvi</name>
    <dbReference type="NCBI Taxonomy" id="400777"/>
    <lineage>
        <taxon>Bacteria</taxon>
        <taxon>Bacillati</taxon>
        <taxon>Bacillota</taxon>
        <taxon>Bacilli</taxon>
        <taxon>Bacillales</taxon>
        <taxon>Paenibacillaceae</taxon>
        <taxon>Paenibacillus</taxon>
    </lineage>
</organism>
<accession>A0A3B0BDA9</accession>
<dbReference type="EMBL" id="RBAH01000033">
    <property type="protein sequence ID" value="RKN70086.1"/>
    <property type="molecule type" value="Genomic_DNA"/>
</dbReference>
<evidence type="ECO:0000313" key="1">
    <source>
        <dbReference type="EMBL" id="RKN70086.1"/>
    </source>
</evidence>
<dbReference type="Proteomes" id="UP000282311">
    <property type="component" value="Unassembled WGS sequence"/>
</dbReference>
<proteinExistence type="predicted"/>
<reference evidence="1 2" key="1">
    <citation type="journal article" date="2007" name="Int. J. Syst. Evol. Microbiol.">
        <title>Paenibacillus ginsengarvi sp. nov., isolated from soil from ginseng cultivation.</title>
        <authorList>
            <person name="Yoon M.H."/>
            <person name="Ten L.N."/>
            <person name="Im W.T."/>
        </authorList>
    </citation>
    <scope>NUCLEOTIDE SEQUENCE [LARGE SCALE GENOMIC DNA]</scope>
    <source>
        <strain evidence="1 2">KCTC 13059</strain>
    </source>
</reference>
<protein>
    <submittedName>
        <fullName evidence="1">Uncharacterized protein</fullName>
    </submittedName>
</protein>
<sequence length="94" mass="10872">MLIEYVWKRVFELAKAIYTIPDNDSIAESPKNQFMKNKTLGMLLDLNILNQLVEAEKDGLHWDVAQYPSYPSVAGCHRSPVMRSRRRSVHPVQD</sequence>
<evidence type="ECO:0000313" key="2">
    <source>
        <dbReference type="Proteomes" id="UP000282311"/>
    </source>
</evidence>
<keyword evidence="2" id="KW-1185">Reference proteome</keyword>
<gene>
    <name evidence="1" type="ORF">D7M11_31165</name>
</gene>
<name>A0A3B0BDA9_9BACL</name>
<dbReference type="AlphaFoldDB" id="A0A3B0BDA9"/>
<comment type="caution">
    <text evidence="1">The sequence shown here is derived from an EMBL/GenBank/DDBJ whole genome shotgun (WGS) entry which is preliminary data.</text>
</comment>